<protein>
    <submittedName>
        <fullName evidence="1">Uncharacterized protein</fullName>
    </submittedName>
</protein>
<dbReference type="EMBL" id="JABXXO010000005">
    <property type="protein sequence ID" value="KAF7777897.1"/>
    <property type="molecule type" value="Genomic_DNA"/>
</dbReference>
<dbReference type="AlphaFoldDB" id="A0A8H7F5S0"/>
<proteinExistence type="predicted"/>
<evidence type="ECO:0000313" key="1">
    <source>
        <dbReference type="EMBL" id="KAF7777897.1"/>
    </source>
</evidence>
<sequence>MQLDALHDPIVLVGMRVVCFLNFEGLRHMPQVFCDCLRDLRQDAELFTEFADFVIQRFPTFSRHIRSFSVENGIRFTRQRLPRHNALLSITFTLF</sequence>
<organism evidence="1 2">
    <name type="scientific">Agaricus bisporus var. burnettii</name>
    <dbReference type="NCBI Taxonomy" id="192524"/>
    <lineage>
        <taxon>Eukaryota</taxon>
        <taxon>Fungi</taxon>
        <taxon>Dikarya</taxon>
        <taxon>Basidiomycota</taxon>
        <taxon>Agaricomycotina</taxon>
        <taxon>Agaricomycetes</taxon>
        <taxon>Agaricomycetidae</taxon>
        <taxon>Agaricales</taxon>
        <taxon>Agaricineae</taxon>
        <taxon>Agaricaceae</taxon>
        <taxon>Agaricus</taxon>
    </lineage>
</organism>
<evidence type="ECO:0000313" key="2">
    <source>
        <dbReference type="Proteomes" id="UP000629468"/>
    </source>
</evidence>
<gene>
    <name evidence="1" type="ORF">Agabi119p4_3969</name>
</gene>
<dbReference type="Proteomes" id="UP000629468">
    <property type="component" value="Unassembled WGS sequence"/>
</dbReference>
<name>A0A8H7F5S0_AGABI</name>
<accession>A0A8H7F5S0</accession>
<comment type="caution">
    <text evidence="1">The sequence shown here is derived from an EMBL/GenBank/DDBJ whole genome shotgun (WGS) entry which is preliminary data.</text>
</comment>
<reference evidence="1 2" key="1">
    <citation type="journal article" name="Sci. Rep.">
        <title>Telomere-to-telomere assembled and centromere annotated genomes of the two main subspecies of the button mushroom Agaricus bisporus reveal especially polymorphic chromosome ends.</title>
        <authorList>
            <person name="Sonnenberg A.S.M."/>
            <person name="Sedaghat-Telgerd N."/>
            <person name="Lavrijssen B."/>
            <person name="Ohm R.A."/>
            <person name="Hendrickx P.M."/>
            <person name="Scholtmeijer K."/>
            <person name="Baars J.J.P."/>
            <person name="van Peer A."/>
        </authorList>
    </citation>
    <scope>NUCLEOTIDE SEQUENCE [LARGE SCALE GENOMIC DNA]</scope>
    <source>
        <strain evidence="1 2">H119_p4</strain>
    </source>
</reference>